<keyword evidence="3" id="KW-1185">Reference proteome</keyword>
<proteinExistence type="predicted"/>
<feature type="signal peptide" evidence="1">
    <location>
        <begin position="1"/>
        <end position="20"/>
    </location>
</feature>
<dbReference type="RefSeq" id="WP_191309675.1">
    <property type="nucleotide sequence ID" value="NZ_BNCL01000006.1"/>
</dbReference>
<dbReference type="EMBL" id="JAESHT010000009">
    <property type="protein sequence ID" value="MBL3674126.1"/>
    <property type="molecule type" value="Genomic_DNA"/>
</dbReference>
<dbReference type="Proteomes" id="UP000644749">
    <property type="component" value="Unassembled WGS sequence"/>
</dbReference>
<name>A0ABS1S9D3_9RHOB</name>
<protein>
    <recommendedName>
        <fullName evidence="4">Carboxypeptidase regulatory-like domain-containing protein</fullName>
    </recommendedName>
</protein>
<sequence>MPRRLVIGSLLLATCLAAEAAAGELSDCRALSDDRARLACYDALPLSGGTFFEGQGSGMAGPFTVTGPQMLGFESDDAILVAYLLDDTTGAVVQNLHHGGAGTGHFLIEMPGTYRLQVNASGGWRIELSGP</sequence>
<gene>
    <name evidence="2" type="ORF">JL111_11580</name>
</gene>
<evidence type="ECO:0000313" key="3">
    <source>
        <dbReference type="Proteomes" id="UP000644749"/>
    </source>
</evidence>
<evidence type="ECO:0000313" key="2">
    <source>
        <dbReference type="EMBL" id="MBL3674126.1"/>
    </source>
</evidence>
<feature type="chain" id="PRO_5047446908" description="Carboxypeptidase regulatory-like domain-containing protein" evidence="1">
    <location>
        <begin position="21"/>
        <end position="131"/>
    </location>
</feature>
<organism evidence="2 3">
    <name type="scientific">Paracoccus aerius</name>
    <dbReference type="NCBI Taxonomy" id="1915382"/>
    <lineage>
        <taxon>Bacteria</taxon>
        <taxon>Pseudomonadati</taxon>
        <taxon>Pseudomonadota</taxon>
        <taxon>Alphaproteobacteria</taxon>
        <taxon>Rhodobacterales</taxon>
        <taxon>Paracoccaceae</taxon>
        <taxon>Paracoccus</taxon>
    </lineage>
</organism>
<comment type="caution">
    <text evidence="2">The sequence shown here is derived from an EMBL/GenBank/DDBJ whole genome shotgun (WGS) entry which is preliminary data.</text>
</comment>
<accession>A0ABS1S9D3</accession>
<reference evidence="2 3" key="1">
    <citation type="submission" date="2021-01" db="EMBL/GenBank/DDBJ databases">
        <title>011410 draft genome.</title>
        <authorList>
            <person name="Lang L."/>
        </authorList>
    </citation>
    <scope>NUCLEOTIDE SEQUENCE [LARGE SCALE GENOMIC DNA]</scope>
    <source>
        <strain evidence="2 3">KCTC 42845</strain>
    </source>
</reference>
<keyword evidence="1" id="KW-0732">Signal</keyword>
<evidence type="ECO:0008006" key="4">
    <source>
        <dbReference type="Google" id="ProtNLM"/>
    </source>
</evidence>
<evidence type="ECO:0000256" key="1">
    <source>
        <dbReference type="SAM" id="SignalP"/>
    </source>
</evidence>